<reference evidence="1 2" key="1">
    <citation type="submission" date="2018-10" db="EMBL/GenBank/DDBJ databases">
        <title>Genome assembly for a Yunnan-Guizhou Plateau 3E fish, Anabarilius grahami (Regan), and its evolutionary and genetic applications.</title>
        <authorList>
            <person name="Jiang W."/>
        </authorList>
    </citation>
    <scope>NUCLEOTIDE SEQUENCE [LARGE SCALE GENOMIC DNA]</scope>
    <source>
        <strain evidence="1">AG-KIZ</strain>
        <tissue evidence="1">Muscle</tissue>
    </source>
</reference>
<evidence type="ECO:0000313" key="2">
    <source>
        <dbReference type="Proteomes" id="UP000281406"/>
    </source>
</evidence>
<proteinExistence type="predicted"/>
<comment type="caution">
    <text evidence="1">The sequence shown here is derived from an EMBL/GenBank/DDBJ whole genome shotgun (WGS) entry which is preliminary data.</text>
</comment>
<evidence type="ECO:0000313" key="1">
    <source>
        <dbReference type="EMBL" id="ROL45290.1"/>
    </source>
</evidence>
<protein>
    <submittedName>
        <fullName evidence="1">Uncharacterized protein</fullName>
    </submittedName>
</protein>
<dbReference type="AlphaFoldDB" id="A0A3N0YHF2"/>
<dbReference type="EMBL" id="RJVU01042598">
    <property type="protein sequence ID" value="ROL45290.1"/>
    <property type="molecule type" value="Genomic_DNA"/>
</dbReference>
<gene>
    <name evidence="1" type="ORF">DPX16_17901</name>
</gene>
<accession>A0A3N0YHF2</accession>
<keyword evidence="2" id="KW-1185">Reference proteome</keyword>
<dbReference type="Proteomes" id="UP000281406">
    <property type="component" value="Unassembled WGS sequence"/>
</dbReference>
<sequence>MPQLISCSPSPSPMMSCGIVKPQAVHSLALPKTEDPMPLPPVADPFAPPRPVDLSAPPWILPPSAPPEILGLADPPGSLIPLASPRSAVTLSALRMYEPTVALLLSTPSAPVGSALPPAPPGSSVAPAPPVLGCSGYTSEDRYCSSALVSSAICVLGSLYIGSISIGCPPEVAFQVSLLAPTPSTPPWAIIMAELWVITTCPPGFFLHHRLGLSCLLLPALRHLISSALRWLLAMARGHAFRQGAHCHSTILFGRCFHLFFGFMDF</sequence>
<organism evidence="1 2">
    <name type="scientific">Anabarilius grahami</name>
    <name type="common">Kanglang fish</name>
    <name type="synonym">Barilius grahami</name>
    <dbReference type="NCBI Taxonomy" id="495550"/>
    <lineage>
        <taxon>Eukaryota</taxon>
        <taxon>Metazoa</taxon>
        <taxon>Chordata</taxon>
        <taxon>Craniata</taxon>
        <taxon>Vertebrata</taxon>
        <taxon>Euteleostomi</taxon>
        <taxon>Actinopterygii</taxon>
        <taxon>Neopterygii</taxon>
        <taxon>Teleostei</taxon>
        <taxon>Ostariophysi</taxon>
        <taxon>Cypriniformes</taxon>
        <taxon>Xenocyprididae</taxon>
        <taxon>Xenocypridinae</taxon>
        <taxon>Xenocypridinae incertae sedis</taxon>
        <taxon>Anabarilius</taxon>
    </lineage>
</organism>
<name>A0A3N0YHF2_ANAGA</name>